<evidence type="ECO:0000313" key="4">
    <source>
        <dbReference type="EMBL" id="CAB4800953.1"/>
    </source>
</evidence>
<dbReference type="Pfam" id="PF08666">
    <property type="entry name" value="SAF"/>
    <property type="match status" value="1"/>
</dbReference>
<dbReference type="EMBL" id="CAEZYA010000002">
    <property type="protein sequence ID" value="CAB4695366.1"/>
    <property type="molecule type" value="Genomic_DNA"/>
</dbReference>
<dbReference type="EMBL" id="CAFAAU010000007">
    <property type="protein sequence ID" value="CAB4800953.1"/>
    <property type="molecule type" value="Genomic_DNA"/>
</dbReference>
<dbReference type="EMBL" id="CAFBOQ010000003">
    <property type="protein sequence ID" value="CAB4977234.1"/>
    <property type="molecule type" value="Genomic_DNA"/>
</dbReference>
<evidence type="ECO:0000313" key="8">
    <source>
        <dbReference type="EMBL" id="CAB5050840.1"/>
    </source>
</evidence>
<protein>
    <submittedName>
        <fullName evidence="8">Unannotated protein</fullName>
    </submittedName>
</protein>
<dbReference type="EMBL" id="CAFBQM010000001">
    <property type="protein sequence ID" value="CAB5050840.1"/>
    <property type="molecule type" value="Genomic_DNA"/>
</dbReference>
<feature type="domain" description="SAF" evidence="1">
    <location>
        <begin position="37"/>
        <end position="99"/>
    </location>
</feature>
<dbReference type="CDD" id="cd11614">
    <property type="entry name" value="SAF_CpaB_FlgA_like"/>
    <property type="match status" value="1"/>
</dbReference>
<evidence type="ECO:0000313" key="6">
    <source>
        <dbReference type="EMBL" id="CAB4977234.1"/>
    </source>
</evidence>
<evidence type="ECO:0000313" key="7">
    <source>
        <dbReference type="EMBL" id="CAB5045078.1"/>
    </source>
</evidence>
<evidence type="ECO:0000259" key="1">
    <source>
        <dbReference type="SMART" id="SM00858"/>
    </source>
</evidence>
<reference evidence="8" key="1">
    <citation type="submission" date="2020-05" db="EMBL/GenBank/DDBJ databases">
        <authorList>
            <person name="Chiriac C."/>
            <person name="Salcher M."/>
            <person name="Ghai R."/>
            <person name="Kavagutti S V."/>
        </authorList>
    </citation>
    <scope>NUCLEOTIDE SEQUENCE</scope>
</reference>
<dbReference type="SMART" id="SM00858">
    <property type="entry name" value="SAF"/>
    <property type="match status" value="1"/>
</dbReference>
<name>A0A6J7TCX8_9ZZZZ</name>
<evidence type="ECO:0000313" key="3">
    <source>
        <dbReference type="EMBL" id="CAB4759836.1"/>
    </source>
</evidence>
<organism evidence="8">
    <name type="scientific">freshwater metagenome</name>
    <dbReference type="NCBI Taxonomy" id="449393"/>
    <lineage>
        <taxon>unclassified sequences</taxon>
        <taxon>metagenomes</taxon>
        <taxon>ecological metagenomes</taxon>
    </lineage>
</organism>
<accession>A0A6J7TCX8</accession>
<dbReference type="InterPro" id="IPR013974">
    <property type="entry name" value="SAF"/>
</dbReference>
<evidence type="ECO:0000313" key="2">
    <source>
        <dbReference type="EMBL" id="CAB4695366.1"/>
    </source>
</evidence>
<dbReference type="EMBL" id="CAFBLC010000001">
    <property type="protein sequence ID" value="CAB4853844.1"/>
    <property type="molecule type" value="Genomic_DNA"/>
</dbReference>
<proteinExistence type="predicted"/>
<dbReference type="EMBL" id="CAEZZN010000003">
    <property type="protein sequence ID" value="CAB4759836.1"/>
    <property type="molecule type" value="Genomic_DNA"/>
</dbReference>
<dbReference type="EMBL" id="CAFBQD010000002">
    <property type="protein sequence ID" value="CAB5045078.1"/>
    <property type="molecule type" value="Genomic_DNA"/>
</dbReference>
<dbReference type="AlphaFoldDB" id="A0A6J7TCX8"/>
<gene>
    <name evidence="2" type="ORF">UFOPK2627_00151</name>
    <name evidence="3" type="ORF">UFOPK2879_00156</name>
    <name evidence="4" type="ORF">UFOPK3078_00362</name>
    <name evidence="5" type="ORF">UFOPK3288_00052</name>
    <name evidence="6" type="ORF">UFOPK3990_00165</name>
    <name evidence="7" type="ORF">UFOPK4245_00207</name>
    <name evidence="8" type="ORF">UFOPK4337_00034</name>
</gene>
<evidence type="ECO:0000313" key="5">
    <source>
        <dbReference type="EMBL" id="CAB4853844.1"/>
    </source>
</evidence>
<sequence>MKRQSSHMPSRMPLAIALIAASFLSAFLLAVFSHSTSKYWVAAVDLQSGHQISSGDLELKDLDLKSSSTNYLSEELDPLGQVLIQNIFLGEIVSTEKVSSTAVMVASSAVPLSIRSVDLAASIHIGDLVDIYWVIDIQNGELAQEPILILGNVLVLSADGKSANFGTDAAITVSVDQTQVLRLLAATTQGRLVVIRSNA</sequence>